<organism evidence="1 2">
    <name type="scientific">Persea americana</name>
    <name type="common">Avocado</name>
    <dbReference type="NCBI Taxonomy" id="3435"/>
    <lineage>
        <taxon>Eukaryota</taxon>
        <taxon>Viridiplantae</taxon>
        <taxon>Streptophyta</taxon>
        <taxon>Embryophyta</taxon>
        <taxon>Tracheophyta</taxon>
        <taxon>Spermatophyta</taxon>
        <taxon>Magnoliopsida</taxon>
        <taxon>Magnoliidae</taxon>
        <taxon>Laurales</taxon>
        <taxon>Lauraceae</taxon>
        <taxon>Persea</taxon>
    </lineage>
</organism>
<dbReference type="EMBL" id="CM056814">
    <property type="protein sequence ID" value="KAJ8626725.1"/>
    <property type="molecule type" value="Genomic_DNA"/>
</dbReference>
<gene>
    <name evidence="1" type="ORF">MRB53_020032</name>
</gene>
<comment type="caution">
    <text evidence="1">The sequence shown here is derived from an EMBL/GenBank/DDBJ whole genome shotgun (WGS) entry which is preliminary data.</text>
</comment>
<evidence type="ECO:0000313" key="1">
    <source>
        <dbReference type="EMBL" id="KAJ8626725.1"/>
    </source>
</evidence>
<keyword evidence="2" id="KW-1185">Reference proteome</keyword>
<accession>A0ACC2L083</accession>
<dbReference type="Proteomes" id="UP001234297">
    <property type="component" value="Chromosome 6"/>
</dbReference>
<protein>
    <submittedName>
        <fullName evidence="1">Uncharacterized protein</fullName>
    </submittedName>
</protein>
<sequence>MKIQCNACEMAEATVLCCADEAALCLACDERIHAANKLASKHLRVPLSNSSQMPKCDICQETTGYFFCLEDRALLCRKCDVAIHTANAHVSVHQRFLLTGVKVGLEPKEPVVSSVKEKKNSREKASEIPSGTSKSRSLSSVNKDAASSQAVVNESLSASKVSFSGGSTSGFIPDWHLREFFGLNDFNNSYGLMEQVSSKGDGVKLGDSEWSPVYPAVAEDVDIEDYLGQVPELPWTVPEIPSPPTASGLHWPRNIQCNLSDDSLFFVPDVCHLQNESRNQLHLANAIPSALPNPIPNPKRQRQF</sequence>
<reference evidence="1 2" key="1">
    <citation type="journal article" date="2022" name="Hortic Res">
        <title>A haplotype resolved chromosomal level avocado genome allows analysis of novel avocado genes.</title>
        <authorList>
            <person name="Nath O."/>
            <person name="Fletcher S.J."/>
            <person name="Hayward A."/>
            <person name="Shaw L.M."/>
            <person name="Masouleh A.K."/>
            <person name="Furtado A."/>
            <person name="Henry R.J."/>
            <person name="Mitter N."/>
        </authorList>
    </citation>
    <scope>NUCLEOTIDE SEQUENCE [LARGE SCALE GENOMIC DNA]</scope>
    <source>
        <strain evidence="2">cv. Hass</strain>
    </source>
</reference>
<name>A0ACC2L083_PERAE</name>
<evidence type="ECO:0000313" key="2">
    <source>
        <dbReference type="Proteomes" id="UP001234297"/>
    </source>
</evidence>
<proteinExistence type="predicted"/>